<evidence type="ECO:0000256" key="3">
    <source>
        <dbReference type="ARBA" id="ARBA00011805"/>
    </source>
</evidence>
<evidence type="ECO:0000313" key="12">
    <source>
        <dbReference type="EMBL" id="KAF6215104.1"/>
    </source>
</evidence>
<proteinExistence type="inferred from homology"/>
<dbReference type="EMBL" id="WIXP02000002">
    <property type="protein sequence ID" value="KAF6215104.1"/>
    <property type="molecule type" value="Genomic_DNA"/>
</dbReference>
<dbReference type="NCBIfam" id="TIGR02227">
    <property type="entry name" value="sigpep_I_bact"/>
    <property type="match status" value="1"/>
</dbReference>
<keyword evidence="7" id="KW-0378">Hydrolase</keyword>
<dbReference type="PANTHER" id="PTHR46041:SF2">
    <property type="entry name" value="MITOCHONDRIAL INNER MEMBRANE PROTEASE SUBUNIT 2"/>
    <property type="match status" value="1"/>
</dbReference>
<comment type="subunit">
    <text evidence="3">Heterodimer of 2 subunits, IMMPL1 and IMMPL2.</text>
</comment>
<dbReference type="PANTHER" id="PTHR46041">
    <property type="entry name" value="MITOCHONDRIAL INNER MEMBRANE PROTEASE SUBUNIT 2"/>
    <property type="match status" value="1"/>
</dbReference>
<evidence type="ECO:0000256" key="2">
    <source>
        <dbReference type="ARBA" id="ARBA00007066"/>
    </source>
</evidence>
<evidence type="ECO:0000256" key="9">
    <source>
        <dbReference type="ARBA" id="ARBA00023128"/>
    </source>
</evidence>
<keyword evidence="8" id="KW-1133">Transmembrane helix</keyword>
<comment type="caution">
    <text evidence="12">The sequence shown here is derived from an EMBL/GenBank/DDBJ whole genome shotgun (WGS) entry which is preliminary data.</text>
</comment>
<keyword evidence="9" id="KW-0496">Mitochondrion</keyword>
<feature type="domain" description="Peptidase S26" evidence="11">
    <location>
        <begin position="5"/>
        <end position="89"/>
    </location>
</feature>
<accession>A0A6A4JSZ8</accession>
<dbReference type="GO" id="GO:0006465">
    <property type="term" value="P:signal peptide processing"/>
    <property type="evidence" value="ECO:0007669"/>
    <property type="project" value="InterPro"/>
</dbReference>
<evidence type="ECO:0000256" key="4">
    <source>
        <dbReference type="ARBA" id="ARBA00022670"/>
    </source>
</evidence>
<dbReference type="InterPro" id="IPR036286">
    <property type="entry name" value="LexA/Signal_pep-like_sf"/>
</dbReference>
<dbReference type="InterPro" id="IPR019533">
    <property type="entry name" value="Peptidase_S26"/>
</dbReference>
<gene>
    <name evidence="12" type="ORF">GE061_009853</name>
</gene>
<keyword evidence="10" id="KW-0472">Membrane</keyword>
<evidence type="ECO:0000256" key="10">
    <source>
        <dbReference type="ARBA" id="ARBA00023136"/>
    </source>
</evidence>
<dbReference type="GO" id="GO:0006627">
    <property type="term" value="P:protein processing involved in protein targeting to mitochondrion"/>
    <property type="evidence" value="ECO:0007669"/>
    <property type="project" value="InterPro"/>
</dbReference>
<dbReference type="PRINTS" id="PR00727">
    <property type="entry name" value="LEADERPTASE"/>
</dbReference>
<dbReference type="Pfam" id="PF10502">
    <property type="entry name" value="Peptidase_S26"/>
    <property type="match status" value="2"/>
</dbReference>
<protein>
    <submittedName>
        <fullName evidence="12">Uncharacterized protein</fullName>
    </submittedName>
</protein>
<comment type="similarity">
    <text evidence="2">Belongs to the peptidase S26 family. IMP2 subfamily.</text>
</comment>
<evidence type="ECO:0000313" key="13">
    <source>
        <dbReference type="Proteomes" id="UP000466442"/>
    </source>
</evidence>
<keyword evidence="13" id="KW-1185">Reference proteome</keyword>
<dbReference type="SUPFAM" id="SSF51306">
    <property type="entry name" value="LexA/Signal peptidase"/>
    <property type="match status" value="1"/>
</dbReference>
<comment type="subcellular location">
    <subcellularLocation>
        <location evidence="1">Mitochondrion inner membrane</location>
        <topology evidence="1">Single-pass membrane protein</topology>
    </subcellularLocation>
</comment>
<dbReference type="OrthoDB" id="9996127at2759"/>
<evidence type="ECO:0000256" key="8">
    <source>
        <dbReference type="ARBA" id="ARBA00022989"/>
    </source>
</evidence>
<dbReference type="Gene3D" id="2.10.109.10">
    <property type="entry name" value="Umud Fragment, subunit A"/>
    <property type="match status" value="1"/>
</dbReference>
<evidence type="ECO:0000256" key="7">
    <source>
        <dbReference type="ARBA" id="ARBA00022801"/>
    </source>
</evidence>
<dbReference type="FunFam" id="2.10.109.10:FF:000005">
    <property type="entry name" value="Mitochondrial inner membrane protease subunit"/>
    <property type="match status" value="1"/>
</dbReference>
<dbReference type="Proteomes" id="UP000466442">
    <property type="component" value="Unassembled WGS sequence"/>
</dbReference>
<name>A0A6A4JSZ8_APOLU</name>
<reference evidence="12" key="1">
    <citation type="journal article" date="2021" name="Mol. Ecol. Resour.">
        <title>Apolygus lucorum genome provides insights into omnivorousness and mesophyll feeding.</title>
        <authorList>
            <person name="Liu Y."/>
            <person name="Liu H."/>
            <person name="Wang H."/>
            <person name="Huang T."/>
            <person name="Liu B."/>
            <person name="Yang B."/>
            <person name="Yin L."/>
            <person name="Li B."/>
            <person name="Zhang Y."/>
            <person name="Zhang S."/>
            <person name="Jiang F."/>
            <person name="Zhang X."/>
            <person name="Ren Y."/>
            <person name="Wang B."/>
            <person name="Wang S."/>
            <person name="Lu Y."/>
            <person name="Wu K."/>
            <person name="Fan W."/>
            <person name="Wang G."/>
        </authorList>
    </citation>
    <scope>NUCLEOTIDE SEQUENCE</scope>
    <source>
        <strain evidence="12">12Hb</strain>
    </source>
</reference>
<dbReference type="AlphaFoldDB" id="A0A6A4JSZ8"/>
<dbReference type="InterPro" id="IPR037730">
    <property type="entry name" value="IMP2"/>
</dbReference>
<dbReference type="GO" id="GO:0042720">
    <property type="term" value="C:mitochondrial inner membrane peptidase complex"/>
    <property type="evidence" value="ECO:0007669"/>
    <property type="project" value="InterPro"/>
</dbReference>
<keyword evidence="5" id="KW-0812">Transmembrane</keyword>
<sequence length="165" mass="18316">MTFVELIKTIAFGIPIGITIIDVVGYVARVDGISMQPALNPESGKDHDYVFLKKRKDFSRGDVVALYSPRDKDQKLIKRVIALEGDTVKSLTYKQPVVTIPVGHCWVEGDNASNSMDSNLFGPIAVACLTATATAIVWPPSRWQFVRSFVPEHRLPENFRLKAGE</sequence>
<keyword evidence="6" id="KW-0999">Mitochondrion inner membrane</keyword>
<evidence type="ECO:0000256" key="1">
    <source>
        <dbReference type="ARBA" id="ARBA00004434"/>
    </source>
</evidence>
<keyword evidence="4" id="KW-0645">Protease</keyword>
<dbReference type="CDD" id="cd06530">
    <property type="entry name" value="S26_SPase_I"/>
    <property type="match status" value="1"/>
</dbReference>
<evidence type="ECO:0000259" key="11">
    <source>
        <dbReference type="Pfam" id="PF10502"/>
    </source>
</evidence>
<evidence type="ECO:0000256" key="6">
    <source>
        <dbReference type="ARBA" id="ARBA00022792"/>
    </source>
</evidence>
<feature type="domain" description="Peptidase S26" evidence="11">
    <location>
        <begin position="93"/>
        <end position="138"/>
    </location>
</feature>
<organism evidence="12 13">
    <name type="scientific">Apolygus lucorum</name>
    <name type="common">Small green plant bug</name>
    <name type="synonym">Lygocoris lucorum</name>
    <dbReference type="NCBI Taxonomy" id="248454"/>
    <lineage>
        <taxon>Eukaryota</taxon>
        <taxon>Metazoa</taxon>
        <taxon>Ecdysozoa</taxon>
        <taxon>Arthropoda</taxon>
        <taxon>Hexapoda</taxon>
        <taxon>Insecta</taxon>
        <taxon>Pterygota</taxon>
        <taxon>Neoptera</taxon>
        <taxon>Paraneoptera</taxon>
        <taxon>Hemiptera</taxon>
        <taxon>Heteroptera</taxon>
        <taxon>Panheteroptera</taxon>
        <taxon>Cimicomorpha</taxon>
        <taxon>Miridae</taxon>
        <taxon>Mirini</taxon>
        <taxon>Apolygus</taxon>
    </lineage>
</organism>
<dbReference type="InterPro" id="IPR000223">
    <property type="entry name" value="Pept_S26A_signal_pept_1"/>
</dbReference>
<dbReference type="GO" id="GO:0004252">
    <property type="term" value="F:serine-type endopeptidase activity"/>
    <property type="evidence" value="ECO:0007669"/>
    <property type="project" value="InterPro"/>
</dbReference>
<evidence type="ECO:0000256" key="5">
    <source>
        <dbReference type="ARBA" id="ARBA00022692"/>
    </source>
</evidence>